<dbReference type="PROSITE" id="PS00678">
    <property type="entry name" value="WD_REPEATS_1"/>
    <property type="match status" value="1"/>
</dbReference>
<dbReference type="GO" id="GO:0005737">
    <property type="term" value="C:cytoplasm"/>
    <property type="evidence" value="ECO:0007669"/>
    <property type="project" value="UniProtKB-SubCell"/>
</dbReference>
<evidence type="ECO:0008006" key="10">
    <source>
        <dbReference type="Google" id="ProtNLM"/>
    </source>
</evidence>
<dbReference type="Proteomes" id="UP001307849">
    <property type="component" value="Unassembled WGS sequence"/>
</dbReference>
<keyword evidence="2" id="KW-0963">Cytoplasm</keyword>
<organism evidence="8 9">
    <name type="scientific">Arthrobotrys conoides</name>
    <dbReference type="NCBI Taxonomy" id="74498"/>
    <lineage>
        <taxon>Eukaryota</taxon>
        <taxon>Fungi</taxon>
        <taxon>Dikarya</taxon>
        <taxon>Ascomycota</taxon>
        <taxon>Pezizomycotina</taxon>
        <taxon>Orbiliomycetes</taxon>
        <taxon>Orbiliales</taxon>
        <taxon>Orbiliaceae</taxon>
        <taxon>Arthrobotrys</taxon>
    </lineage>
</organism>
<comment type="subcellular location">
    <subcellularLocation>
        <location evidence="1">Cytoplasm</location>
    </subcellularLocation>
</comment>
<evidence type="ECO:0000313" key="9">
    <source>
        <dbReference type="Proteomes" id="UP001307849"/>
    </source>
</evidence>
<keyword evidence="3 7" id="KW-0853">WD repeat</keyword>
<dbReference type="Pfam" id="PF00400">
    <property type="entry name" value="WD40"/>
    <property type="match status" value="2"/>
</dbReference>
<evidence type="ECO:0000256" key="5">
    <source>
        <dbReference type="ARBA" id="ARBA00022737"/>
    </source>
</evidence>
<dbReference type="InterPro" id="IPR019775">
    <property type="entry name" value="WD40_repeat_CS"/>
</dbReference>
<dbReference type="PANTHER" id="PTHR14344">
    <property type="entry name" value="WD REPEAT PROTEIN"/>
    <property type="match status" value="1"/>
</dbReference>
<evidence type="ECO:0000256" key="6">
    <source>
        <dbReference type="ARBA" id="ARBA00038255"/>
    </source>
</evidence>
<keyword evidence="4" id="KW-0819">tRNA processing</keyword>
<dbReference type="InterPro" id="IPR015943">
    <property type="entry name" value="WD40/YVTN_repeat-like_dom_sf"/>
</dbReference>
<proteinExistence type="inferred from homology"/>
<feature type="repeat" description="WD" evidence="7">
    <location>
        <begin position="205"/>
        <end position="239"/>
    </location>
</feature>
<dbReference type="InterPro" id="IPR001680">
    <property type="entry name" value="WD40_rpt"/>
</dbReference>
<sequence length="1135" mass="125190">MKSKSYVGPVTSLAFLGDDLLVGHGLELKFFTLSDSLPLLQWRKRIFKRERIQGIQFSSPAAELASDASVLLWGGKRFQIINLTDLINPSFDIRIEDEIPAPDWILHSVFLEPDGEVPRIAMMTAHNTILTYRNDQSIELASRYKWYPSPERCLLYSATLFRDSTAQTTNNLVAIAGTVFGEVLLWKLDTSQDKIPEKIDLSGRYLSHEGSVFGVSISPDFSYAASCSDDRTIRLWDIKAEITGSEGCREVREPLAVGWGHQARIWGVRFLQAEEGYVRIISFSEDLTAKVWSMRLDGPMSLICTQTFKNLHSASGKNIWSLAVHPSERHFVTGGADSGIASWSIFEDTPETPAIKETIANLEGVLPQPQNSGGKSIKDEPRKYVTIGSRSFIVAMSSGWLLHCNLSQPSIEWQKIGFWPQIKNLSAMGAGRFETDGKLNHLVALGDNTGKVLLQTWHQCRLVTPADSTDQNWVQICQTRPSDIFFSHYQNKGDPRSVYAAVTTFKPDAPIQLLKINVETAENPVIAQSWSLVPPDTFPFTAILVYTWEGRIFCLAGSRHGAFALYIITPDDANINPLKTWRHVHDDESITSLGLKGTLSQTDANAGVESSIELLFTSTGRSGAYKSHKLLLDTTTQDYELVELNAVYPAAVPRVENYQQFRAGSNEGYEIIYGFRGRDFVLWNQTLGLEAASYDCEGGNRSWDFSFGTDEGTQGKGLFVFTKSKQCYIVEFKHILRNPLLQTPFHGREVKTLAISSQGIIATGAEDTIIRLSSLDQETNQLLPLTFRKTHTTGLQDLVWSPCGGWLFSSGSVEEVYCWKINAETKLQSGTVGMLREAVYEVSTESLPDLRVCGLDAAAIYTDNGDHYGFLVGMVRSDSSIKLAVYDIAEKKFTTIAEGHYKTSCLLQIRFHLTTHGGILMLTAGTDGHVTFWDIKETMGACGISGKLSASSNSVVLSLKDPRVSTSVPEKLRGEQWILSQPLHQNSIKVLELHGLEGGEVLMLTGGDDTAISVSRVKFEETAGKTGTKITGITTKLLERAHASAVTALVTLCGKQSAAAHQGQEIEFLSSGVDQQVKRWCVKFGEGTAIESVEVVEDIYVSVPDVSSLALIDTGNDVNNRRLVVGGVGVEVLEL</sequence>
<dbReference type="GO" id="GO:0030488">
    <property type="term" value="P:tRNA methylation"/>
    <property type="evidence" value="ECO:0007669"/>
    <property type="project" value="TreeGrafter"/>
</dbReference>
<dbReference type="PROSITE" id="PS50082">
    <property type="entry name" value="WD_REPEATS_2"/>
    <property type="match status" value="1"/>
</dbReference>
<comment type="caution">
    <text evidence="8">The sequence shown here is derived from an EMBL/GenBank/DDBJ whole genome shotgun (WGS) entry which is preliminary data.</text>
</comment>
<protein>
    <recommendedName>
        <fullName evidence="10">WD repeat protein</fullName>
    </recommendedName>
</protein>
<dbReference type="SMART" id="SM00320">
    <property type="entry name" value="WD40"/>
    <property type="match status" value="6"/>
</dbReference>
<accession>A0AAN8NRW7</accession>
<dbReference type="PANTHER" id="PTHR14344:SF3">
    <property type="entry name" value="WD REPEAT-CONTAINING PROTEIN 6"/>
    <property type="match status" value="1"/>
</dbReference>
<evidence type="ECO:0000256" key="7">
    <source>
        <dbReference type="PROSITE-ProRule" id="PRU00221"/>
    </source>
</evidence>
<dbReference type="PROSITE" id="PS50294">
    <property type="entry name" value="WD_REPEATS_REGION"/>
    <property type="match status" value="1"/>
</dbReference>
<dbReference type="InterPro" id="IPR051973">
    <property type="entry name" value="tRNA_Anticodon_Mtase-Reg"/>
</dbReference>
<keyword evidence="9" id="KW-1185">Reference proteome</keyword>
<reference evidence="8 9" key="1">
    <citation type="submission" date="2019-10" db="EMBL/GenBank/DDBJ databases">
        <authorList>
            <person name="Palmer J.M."/>
        </authorList>
    </citation>
    <scope>NUCLEOTIDE SEQUENCE [LARGE SCALE GENOMIC DNA]</scope>
    <source>
        <strain evidence="8 9">TWF506</strain>
    </source>
</reference>
<dbReference type="EMBL" id="JAVHJM010000008">
    <property type="protein sequence ID" value="KAK6508551.1"/>
    <property type="molecule type" value="Genomic_DNA"/>
</dbReference>
<name>A0AAN8NRW7_9PEZI</name>
<comment type="similarity">
    <text evidence="6">Belongs to the WD repeat WDR6 family.</text>
</comment>
<keyword evidence="5" id="KW-0677">Repeat</keyword>
<evidence type="ECO:0000256" key="1">
    <source>
        <dbReference type="ARBA" id="ARBA00004496"/>
    </source>
</evidence>
<dbReference type="Gene3D" id="2.130.10.10">
    <property type="entry name" value="YVTN repeat-like/Quinoprotein amine dehydrogenase"/>
    <property type="match status" value="3"/>
</dbReference>
<evidence type="ECO:0000256" key="3">
    <source>
        <dbReference type="ARBA" id="ARBA00022574"/>
    </source>
</evidence>
<evidence type="ECO:0000256" key="2">
    <source>
        <dbReference type="ARBA" id="ARBA00022490"/>
    </source>
</evidence>
<gene>
    <name evidence="8" type="ORF">TWF506_010638</name>
</gene>
<dbReference type="InterPro" id="IPR011047">
    <property type="entry name" value="Quinoprotein_ADH-like_sf"/>
</dbReference>
<evidence type="ECO:0000256" key="4">
    <source>
        <dbReference type="ARBA" id="ARBA00022694"/>
    </source>
</evidence>
<dbReference type="SUPFAM" id="SSF50998">
    <property type="entry name" value="Quinoprotein alcohol dehydrogenase-like"/>
    <property type="match status" value="1"/>
</dbReference>
<dbReference type="AlphaFoldDB" id="A0AAN8NRW7"/>
<dbReference type="InterPro" id="IPR036322">
    <property type="entry name" value="WD40_repeat_dom_sf"/>
</dbReference>
<dbReference type="SUPFAM" id="SSF50978">
    <property type="entry name" value="WD40 repeat-like"/>
    <property type="match status" value="2"/>
</dbReference>
<evidence type="ECO:0000313" key="8">
    <source>
        <dbReference type="EMBL" id="KAK6508551.1"/>
    </source>
</evidence>